<dbReference type="Pfam" id="PF22769">
    <property type="entry name" value="DCD"/>
    <property type="match status" value="1"/>
</dbReference>
<gene>
    <name evidence="6" type="ORF">SR858_27315</name>
</gene>
<dbReference type="InterPro" id="IPR033704">
    <property type="entry name" value="dUTPase_trimeric"/>
</dbReference>
<dbReference type="InterPro" id="IPR011962">
    <property type="entry name" value="dCTP_deaminase"/>
</dbReference>
<feature type="coiled-coil region" evidence="3">
    <location>
        <begin position="200"/>
        <end position="234"/>
    </location>
</feature>
<keyword evidence="1" id="KW-0378">Hydrolase</keyword>
<evidence type="ECO:0000256" key="4">
    <source>
        <dbReference type="SAM" id="MobiDB-lite"/>
    </source>
</evidence>
<sequence length="258" mass="28763">MPTSTRLIEPFDKENLRGSSYDLTIGEEYYVGQDLSGTKLTTEKLEPAQAFWIPPHAVCFILSTETLNLPKGISARVSLRMSYIYDGLVLTSQPPFDPGYKGRAIFMLHNLSSESISMRRGERVATIEFLELRSNTTLSKVHRSVQTLGGQIDRPLTSSLSKIASQSRAAYNQVQVMTGQMFLFAGLIVAVLAVPGFFSFTNILDRVNEQKAEIAEQKKQLQEYKDALDAVKLRINQELDPKGKSQGQQAKPESRVEG</sequence>
<dbReference type="Proteomes" id="UP001326110">
    <property type="component" value="Chromosome"/>
</dbReference>
<keyword evidence="5" id="KW-0472">Membrane</keyword>
<feature type="transmembrane region" description="Helical" evidence="5">
    <location>
        <begin position="181"/>
        <end position="204"/>
    </location>
</feature>
<protein>
    <recommendedName>
        <fullName evidence="8">dUTPase-like domain-containing protein</fullName>
    </recommendedName>
</protein>
<dbReference type="EMBL" id="CP140152">
    <property type="protein sequence ID" value="WQH04704.1"/>
    <property type="molecule type" value="Genomic_DNA"/>
</dbReference>
<keyword evidence="5" id="KW-1133">Transmembrane helix</keyword>
<dbReference type="CDD" id="cd07557">
    <property type="entry name" value="trimeric_dUTPase"/>
    <property type="match status" value="1"/>
</dbReference>
<evidence type="ECO:0000256" key="5">
    <source>
        <dbReference type="SAM" id="Phobius"/>
    </source>
</evidence>
<keyword evidence="3" id="KW-0175">Coiled coil</keyword>
<accession>A0ABZ0XYI9</accession>
<evidence type="ECO:0000313" key="6">
    <source>
        <dbReference type="EMBL" id="WQH04704.1"/>
    </source>
</evidence>
<feature type="region of interest" description="Disordered" evidence="4">
    <location>
        <begin position="238"/>
        <end position="258"/>
    </location>
</feature>
<dbReference type="PANTHER" id="PTHR42680">
    <property type="entry name" value="DCTP DEAMINASE"/>
    <property type="match status" value="1"/>
</dbReference>
<dbReference type="SUPFAM" id="SSF51283">
    <property type="entry name" value="dUTPase-like"/>
    <property type="match status" value="1"/>
</dbReference>
<dbReference type="PANTHER" id="PTHR42680:SF3">
    <property type="entry name" value="DCTP DEAMINASE"/>
    <property type="match status" value="1"/>
</dbReference>
<dbReference type="InterPro" id="IPR036157">
    <property type="entry name" value="dUTPase-like_sf"/>
</dbReference>
<dbReference type="Gene3D" id="2.70.40.10">
    <property type="match status" value="1"/>
</dbReference>
<keyword evidence="7" id="KW-1185">Reference proteome</keyword>
<keyword evidence="2" id="KW-0546">Nucleotide metabolism</keyword>
<name>A0ABZ0XYI9_9BURK</name>
<evidence type="ECO:0008006" key="8">
    <source>
        <dbReference type="Google" id="ProtNLM"/>
    </source>
</evidence>
<evidence type="ECO:0000256" key="2">
    <source>
        <dbReference type="ARBA" id="ARBA00023080"/>
    </source>
</evidence>
<proteinExistence type="predicted"/>
<evidence type="ECO:0000313" key="7">
    <source>
        <dbReference type="Proteomes" id="UP001326110"/>
    </source>
</evidence>
<evidence type="ECO:0000256" key="1">
    <source>
        <dbReference type="ARBA" id="ARBA00022801"/>
    </source>
</evidence>
<keyword evidence="5" id="KW-0812">Transmembrane</keyword>
<organism evidence="6 7">
    <name type="scientific">Duganella zoogloeoides</name>
    <dbReference type="NCBI Taxonomy" id="75659"/>
    <lineage>
        <taxon>Bacteria</taxon>
        <taxon>Pseudomonadati</taxon>
        <taxon>Pseudomonadota</taxon>
        <taxon>Betaproteobacteria</taxon>
        <taxon>Burkholderiales</taxon>
        <taxon>Oxalobacteraceae</taxon>
        <taxon>Telluria group</taxon>
        <taxon>Duganella</taxon>
    </lineage>
</organism>
<reference evidence="6 7" key="1">
    <citation type="submission" date="2023-11" db="EMBL/GenBank/DDBJ databases">
        <title>MicrobeMod: A computational toolkit for identifying prokaryotic methylation and restriction-modification with nanopore sequencing.</title>
        <authorList>
            <person name="Crits-Christoph A."/>
            <person name="Kang S.C."/>
            <person name="Lee H."/>
            <person name="Ostrov N."/>
        </authorList>
    </citation>
    <scope>NUCLEOTIDE SEQUENCE [LARGE SCALE GENOMIC DNA]</scope>
    <source>
        <strain evidence="6 7">ATCC 25935</strain>
    </source>
</reference>
<evidence type="ECO:0000256" key="3">
    <source>
        <dbReference type="SAM" id="Coils"/>
    </source>
</evidence>